<dbReference type="InterPro" id="IPR005484">
    <property type="entry name" value="Ribosomal_uL18_bac/plant/anim"/>
</dbReference>
<dbReference type="HAMAP" id="MF_01337_B">
    <property type="entry name" value="Ribosomal_uL18_B"/>
    <property type="match status" value="1"/>
</dbReference>
<evidence type="ECO:0000256" key="5">
    <source>
        <dbReference type="ARBA" id="ARBA00023274"/>
    </source>
</evidence>
<dbReference type="RefSeq" id="WP_011075039.1">
    <property type="nucleotide sequence ID" value="NZ_JACSPR010000002.1"/>
</dbReference>
<organism evidence="8 9">
    <name type="scientific">Corynebacterium gallinarum</name>
    <dbReference type="NCBI Taxonomy" id="2762214"/>
    <lineage>
        <taxon>Bacteria</taxon>
        <taxon>Bacillati</taxon>
        <taxon>Actinomycetota</taxon>
        <taxon>Actinomycetes</taxon>
        <taxon>Mycobacteriales</taxon>
        <taxon>Corynebacteriaceae</taxon>
        <taxon>Corynebacterium</taxon>
    </lineage>
</organism>
<dbReference type="FunFam" id="3.30.420.100:FF:000001">
    <property type="entry name" value="50S ribosomal protein L18"/>
    <property type="match status" value="1"/>
</dbReference>
<comment type="function">
    <text evidence="7">This is one of the proteins that bind and probably mediate the attachment of the 5S RNA into the large ribosomal subunit, where it forms part of the central protuberance.</text>
</comment>
<evidence type="ECO:0000256" key="1">
    <source>
        <dbReference type="ARBA" id="ARBA00007116"/>
    </source>
</evidence>
<proteinExistence type="inferred from homology"/>
<keyword evidence="9" id="KW-1185">Reference proteome</keyword>
<keyword evidence="3 7" id="KW-0694">RNA-binding</keyword>
<dbReference type="PANTHER" id="PTHR12899">
    <property type="entry name" value="39S RIBOSOMAL PROTEIN L18, MITOCHONDRIAL"/>
    <property type="match status" value="1"/>
</dbReference>
<dbReference type="GO" id="GO:0008097">
    <property type="term" value="F:5S rRNA binding"/>
    <property type="evidence" value="ECO:0007669"/>
    <property type="project" value="TreeGrafter"/>
</dbReference>
<dbReference type="Gene3D" id="3.30.420.100">
    <property type="match status" value="1"/>
</dbReference>
<dbReference type="SUPFAM" id="SSF53137">
    <property type="entry name" value="Translational machinery components"/>
    <property type="match status" value="1"/>
</dbReference>
<evidence type="ECO:0000313" key="9">
    <source>
        <dbReference type="Proteomes" id="UP000650224"/>
    </source>
</evidence>
<comment type="similarity">
    <text evidence="1 7">Belongs to the universal ribosomal protein uL18 family.</text>
</comment>
<evidence type="ECO:0000256" key="2">
    <source>
        <dbReference type="ARBA" id="ARBA00022730"/>
    </source>
</evidence>
<evidence type="ECO:0000256" key="3">
    <source>
        <dbReference type="ARBA" id="ARBA00022884"/>
    </source>
</evidence>
<dbReference type="GO" id="GO:0022625">
    <property type="term" value="C:cytosolic large ribosomal subunit"/>
    <property type="evidence" value="ECO:0007669"/>
    <property type="project" value="TreeGrafter"/>
</dbReference>
<dbReference type="InterPro" id="IPR004389">
    <property type="entry name" value="Ribosomal_uL18_bac-type"/>
</dbReference>
<evidence type="ECO:0000256" key="7">
    <source>
        <dbReference type="HAMAP-Rule" id="MF_01337"/>
    </source>
</evidence>
<comment type="subunit">
    <text evidence="7">Part of the 50S ribosomal subunit; part of the 5S rRNA/L5/L18/L25 subcomplex. Contacts the 5S and 23S rRNAs.</text>
</comment>
<dbReference type="GO" id="GO:0003735">
    <property type="term" value="F:structural constituent of ribosome"/>
    <property type="evidence" value="ECO:0007669"/>
    <property type="project" value="InterPro"/>
</dbReference>
<comment type="caution">
    <text evidence="8">The sequence shown here is derived from an EMBL/GenBank/DDBJ whole genome shotgun (WGS) entry which is preliminary data.</text>
</comment>
<dbReference type="PANTHER" id="PTHR12899:SF3">
    <property type="entry name" value="LARGE RIBOSOMAL SUBUNIT PROTEIN UL18M"/>
    <property type="match status" value="1"/>
</dbReference>
<name>A0A8I0LFB2_9CORY</name>
<dbReference type="Proteomes" id="UP000650224">
    <property type="component" value="Unassembled WGS sequence"/>
</dbReference>
<evidence type="ECO:0000256" key="6">
    <source>
        <dbReference type="ARBA" id="ARBA00035197"/>
    </source>
</evidence>
<keyword evidence="2 7" id="KW-0699">rRNA-binding</keyword>
<evidence type="ECO:0000256" key="4">
    <source>
        <dbReference type="ARBA" id="ARBA00022980"/>
    </source>
</evidence>
<keyword evidence="4 7" id="KW-0689">Ribosomal protein</keyword>
<gene>
    <name evidence="7 8" type="primary">rplR</name>
    <name evidence="8" type="ORF">H9627_03885</name>
</gene>
<dbReference type="GO" id="GO:0006412">
    <property type="term" value="P:translation"/>
    <property type="evidence" value="ECO:0007669"/>
    <property type="project" value="UniProtKB-UniRule"/>
</dbReference>
<dbReference type="Pfam" id="PF00861">
    <property type="entry name" value="Ribosomal_L18p"/>
    <property type="match status" value="1"/>
</dbReference>
<dbReference type="NCBIfam" id="TIGR00060">
    <property type="entry name" value="L18_bact"/>
    <property type="match status" value="1"/>
</dbReference>
<dbReference type="AlphaFoldDB" id="A0A8I0LFB2"/>
<keyword evidence="5 7" id="KW-0687">Ribonucleoprotein</keyword>
<dbReference type="SMR" id="A0A8I0LFB2"/>
<reference evidence="8 9" key="1">
    <citation type="submission" date="2020-08" db="EMBL/GenBank/DDBJ databases">
        <title>A Genomic Blueprint of the Chicken Gut Microbiome.</title>
        <authorList>
            <person name="Gilroy R."/>
            <person name="Ravi A."/>
            <person name="Getino M."/>
            <person name="Pursley I."/>
            <person name="Horton D.L."/>
            <person name="Alikhan N.-F."/>
            <person name="Baker D."/>
            <person name="Gharbi K."/>
            <person name="Hall N."/>
            <person name="Watson M."/>
            <person name="Adriaenssens E.M."/>
            <person name="Foster-Nyarko E."/>
            <person name="Jarju S."/>
            <person name="Secka A."/>
            <person name="Antonio M."/>
            <person name="Oren A."/>
            <person name="Chaudhuri R."/>
            <person name="La Ragione R.M."/>
            <person name="Hildebrand F."/>
            <person name="Pallen M.J."/>
        </authorList>
    </citation>
    <scope>NUCLEOTIDE SEQUENCE [LARGE SCALE GENOMIC DNA]</scope>
    <source>
        <strain evidence="8 9">Sa1YVA5</strain>
    </source>
</reference>
<dbReference type="InterPro" id="IPR057268">
    <property type="entry name" value="Ribosomal_L18"/>
</dbReference>
<evidence type="ECO:0000313" key="8">
    <source>
        <dbReference type="EMBL" id="MBD8029479.1"/>
    </source>
</evidence>
<dbReference type="EMBL" id="JACSPR010000002">
    <property type="protein sequence ID" value="MBD8029479.1"/>
    <property type="molecule type" value="Genomic_DNA"/>
</dbReference>
<sequence>MSNTENKQKRVSVGKDIATRRRVARARRHFRIRKTLRGTPEAPRLVVHRSSRHMHVQIIDDLAGHTLAAASSIEPEVRAVEGDKKAKGAKVGQLIAERAKAAGIEQVVFDRAGYKYHGRVAALADAAREGGLKF</sequence>
<dbReference type="CDD" id="cd00432">
    <property type="entry name" value="Ribosomal_L18_L5e"/>
    <property type="match status" value="1"/>
</dbReference>
<protein>
    <recommendedName>
        <fullName evidence="6 7">Large ribosomal subunit protein uL18</fullName>
    </recommendedName>
</protein>
<accession>A0A8I0LFB2</accession>